<accession>A0A379ZGK1</accession>
<dbReference type="EMBL" id="UGYO01000001">
    <property type="protein sequence ID" value="SUI61669.1"/>
    <property type="molecule type" value="Genomic_DNA"/>
</dbReference>
<keyword evidence="3" id="KW-1185">Reference proteome</keyword>
<sequence length="104" mass="11995">MQYSYSFLRPNYVNAVFHAIILFKFGNIFITSIKKPARPAKLGNIIVSGIKKAGYTSLVKQLSLRTCTHNYQTNWHRYRYKFQTLNGKLCHQKSSSPSARAYDS</sequence>
<proteinExistence type="predicted"/>
<name>A0A379ZGK1_9GAMM</name>
<dbReference type="AlphaFoldDB" id="A0A379ZGK1"/>
<evidence type="ECO:0000313" key="2">
    <source>
        <dbReference type="EMBL" id="SUI61669.1"/>
    </source>
</evidence>
<keyword evidence="1" id="KW-0812">Transmembrane</keyword>
<gene>
    <name evidence="2" type="ORF">NCTC10738_01603</name>
</gene>
<evidence type="ECO:0000256" key="1">
    <source>
        <dbReference type="SAM" id="Phobius"/>
    </source>
</evidence>
<feature type="transmembrane region" description="Helical" evidence="1">
    <location>
        <begin position="12"/>
        <end position="33"/>
    </location>
</feature>
<keyword evidence="1" id="KW-1133">Transmembrane helix</keyword>
<reference evidence="2 3" key="1">
    <citation type="submission" date="2018-06" db="EMBL/GenBank/DDBJ databases">
        <authorList>
            <consortium name="Pathogen Informatics"/>
            <person name="Doyle S."/>
        </authorList>
    </citation>
    <scope>NUCLEOTIDE SEQUENCE [LARGE SCALE GENOMIC DNA]</scope>
    <source>
        <strain evidence="2 3">NCTC10738</strain>
    </source>
</reference>
<dbReference type="Proteomes" id="UP000254069">
    <property type="component" value="Unassembled WGS sequence"/>
</dbReference>
<organism evidence="2 3">
    <name type="scientific">Shewanella algae</name>
    <dbReference type="NCBI Taxonomy" id="38313"/>
    <lineage>
        <taxon>Bacteria</taxon>
        <taxon>Pseudomonadati</taxon>
        <taxon>Pseudomonadota</taxon>
        <taxon>Gammaproteobacteria</taxon>
        <taxon>Alteromonadales</taxon>
        <taxon>Shewanellaceae</taxon>
        <taxon>Shewanella</taxon>
    </lineage>
</organism>
<evidence type="ECO:0000313" key="3">
    <source>
        <dbReference type="Proteomes" id="UP000254069"/>
    </source>
</evidence>
<keyword evidence="1" id="KW-0472">Membrane</keyword>
<protein>
    <submittedName>
        <fullName evidence="2">Uncharacterized protein</fullName>
    </submittedName>
</protein>